<dbReference type="SUPFAM" id="SSF53474">
    <property type="entry name" value="alpha/beta-Hydrolases"/>
    <property type="match status" value="1"/>
</dbReference>
<dbReference type="GO" id="GO:0046464">
    <property type="term" value="P:acylglycerol catabolic process"/>
    <property type="evidence" value="ECO:0007669"/>
    <property type="project" value="TreeGrafter"/>
</dbReference>
<proteinExistence type="predicted"/>
<feature type="region of interest" description="Disordered" evidence="8">
    <location>
        <begin position="423"/>
        <end position="462"/>
    </location>
</feature>
<dbReference type="Gene3D" id="3.40.50.1820">
    <property type="entry name" value="alpha/beta hydrolase"/>
    <property type="match status" value="1"/>
</dbReference>
<dbReference type="InterPro" id="IPR029058">
    <property type="entry name" value="AB_hydrolase_fold"/>
</dbReference>
<evidence type="ECO:0000256" key="7">
    <source>
        <dbReference type="ARBA" id="ARBA00049568"/>
    </source>
</evidence>
<dbReference type="EC" id="3.1.1.23" evidence="2"/>
<dbReference type="GO" id="GO:0031966">
    <property type="term" value="C:mitochondrial membrane"/>
    <property type="evidence" value="ECO:0007669"/>
    <property type="project" value="UniProtKB-SubCell"/>
</dbReference>
<gene>
    <name evidence="10" type="ORF">L798_03513</name>
</gene>
<comment type="function">
    <text evidence="7">Lipase that preferentially hydrolysis medium-chain saturated monoacylglycerols including 2-arachidonoylglycerol. Through 2-arachidonoylglycerol degradation may regulate endocannabinoid signaling pathways. Also has a lysophosphatidyl lipase activity with a preference for lysophosphatidylglycerol among other lysophospholipids. Also able to degrade bis(monoacylglycero)phosphate (BMP) and constitutes the major enzyme for BMP catabolism. BMP, also known as lysobisphosphatidic acid, is enriched in late endosomes and lysosomes and plays a key role in the formation of intraluminal vesicles and in lipid sorting.</text>
</comment>
<evidence type="ECO:0000256" key="8">
    <source>
        <dbReference type="SAM" id="MobiDB-lite"/>
    </source>
</evidence>
<evidence type="ECO:0000259" key="9">
    <source>
        <dbReference type="Pfam" id="PF12697"/>
    </source>
</evidence>
<dbReference type="PANTHER" id="PTHR43798:SF5">
    <property type="entry name" value="MONOACYLGLYCEROL LIPASE ABHD6"/>
    <property type="match status" value="1"/>
</dbReference>
<protein>
    <recommendedName>
        <fullName evidence="2">acylglycerol lipase</fullName>
        <ecNumber evidence="2">3.1.1.23</ecNumber>
    </recommendedName>
</protein>
<evidence type="ECO:0000256" key="4">
    <source>
        <dbReference type="ARBA" id="ARBA00037874"/>
    </source>
</evidence>
<dbReference type="GO" id="GO:0005765">
    <property type="term" value="C:lysosomal membrane"/>
    <property type="evidence" value="ECO:0007669"/>
    <property type="project" value="UniProtKB-SubCell"/>
</dbReference>
<evidence type="ECO:0000256" key="6">
    <source>
        <dbReference type="ARBA" id="ARBA00047662"/>
    </source>
</evidence>
<comment type="subcellular location">
    <subcellularLocation>
        <location evidence="3">Late endosome membrane</location>
        <topology evidence="3">Single-pass type II membrane protein</topology>
    </subcellularLocation>
    <subcellularLocation>
        <location evidence="4">Lysosome membrane</location>
        <topology evidence="4">Single-pass type II membrane protein</topology>
    </subcellularLocation>
    <subcellularLocation>
        <location evidence="5">Mitochondrion membrane</location>
        <topology evidence="5">Single-pass type II membrane protein</topology>
    </subcellularLocation>
</comment>
<comment type="catalytic activity">
    <reaction evidence="6">
        <text>1-dodecanoylglycerol + H2O = dodecanoate + glycerol + H(+)</text>
        <dbReference type="Rhea" id="RHEA:44316"/>
        <dbReference type="ChEBI" id="CHEBI:15377"/>
        <dbReference type="ChEBI" id="CHEBI:15378"/>
        <dbReference type="ChEBI" id="CHEBI:17754"/>
        <dbReference type="ChEBI" id="CHEBI:18262"/>
        <dbReference type="ChEBI" id="CHEBI:75539"/>
    </reaction>
</comment>
<evidence type="ECO:0000256" key="5">
    <source>
        <dbReference type="ARBA" id="ARBA00046308"/>
    </source>
</evidence>
<name>A0A067RLY7_ZOONE</name>
<feature type="domain" description="AB hydrolase-1" evidence="9">
    <location>
        <begin position="477"/>
        <end position="706"/>
    </location>
</feature>
<dbReference type="AlphaFoldDB" id="A0A067RLY7"/>
<organism evidence="10 11">
    <name type="scientific">Zootermopsis nevadensis</name>
    <name type="common">Dampwood termite</name>
    <dbReference type="NCBI Taxonomy" id="136037"/>
    <lineage>
        <taxon>Eukaryota</taxon>
        <taxon>Metazoa</taxon>
        <taxon>Ecdysozoa</taxon>
        <taxon>Arthropoda</taxon>
        <taxon>Hexapoda</taxon>
        <taxon>Insecta</taxon>
        <taxon>Pterygota</taxon>
        <taxon>Neoptera</taxon>
        <taxon>Polyneoptera</taxon>
        <taxon>Dictyoptera</taxon>
        <taxon>Blattodea</taxon>
        <taxon>Blattoidea</taxon>
        <taxon>Termitoidae</taxon>
        <taxon>Termopsidae</taxon>
        <taxon>Zootermopsis</taxon>
    </lineage>
</organism>
<sequence length="722" mass="81812">MNCQADQQSWLESAQNCVLQVIRPCIGWMHRQRQVHPVPSSPFADSQFIQLSLHRKIRVVHIDASKHNSNGWYANGTGIETMGHTSDQGHNSSKHRNSELSSEEYWFTRWNRPLRILDPCSCSFRKSWRNSLGDSRLILNQTHEETNYRTSQMLDSGMFCEKYVDQEDKMPSRRHKLLRIETYVEEVLQEVWSEVFLCLSQIEHSVKDPSQLKMKDLPHCINMQHNSGLKLDNVCRMRGESVGNYEFINDFNCQTLISFNETENNCHIVETVNNNPQGTNKQQSVSRSLKSVGCVNPTFLGSSTNPDLLEHRVVCHSPTEDCDTSSQRKRVPGFDGQDTKYFDDFDSGLNMVPPESLNHRTNDVGYLKTDERFSAGQPACAMENTQTECFTASPDGIRLTEEQARVPAGSHFNDKIIETKEIAQTDNQSTSTSVDAHKSEESGFADVRKSQKSSTQQRKSRQCYHTRNLRRVKPLLYFLHGVGCSADLWSALLRHFTAAGYEVLAPDMLGHGYSAAPDNASAYRFHRLLKDSIDIFDRFVEENRKCVVIGHAYGCSLAAAIARYRPQQVSHVVLISGGGPAPLAPRTADSLPPSVSPCLLACMKPLLMCGFRRNILYAPCGKHIESCPSMSRGMPHYVLHHVAQGQDWPEGDATFYRRILAPTLLVHGLQDPYVTLVQECEMERTIPRSFLELIPDAGHLSMVEAPVHLSHMIHCFIDWWSR</sequence>
<dbReference type="PANTHER" id="PTHR43798">
    <property type="entry name" value="MONOACYLGLYCEROL LIPASE"/>
    <property type="match status" value="1"/>
</dbReference>
<dbReference type="STRING" id="136037.A0A067RLY7"/>
<comment type="catalytic activity">
    <reaction evidence="1">
        <text>Hydrolyzes glycerol monoesters of long-chain fatty acids.</text>
        <dbReference type="EC" id="3.1.1.23"/>
    </reaction>
</comment>
<dbReference type="EMBL" id="KK852547">
    <property type="protein sequence ID" value="KDR21605.1"/>
    <property type="molecule type" value="Genomic_DNA"/>
</dbReference>
<evidence type="ECO:0000256" key="1">
    <source>
        <dbReference type="ARBA" id="ARBA00001613"/>
    </source>
</evidence>
<dbReference type="GO" id="GO:0031902">
    <property type="term" value="C:late endosome membrane"/>
    <property type="evidence" value="ECO:0007669"/>
    <property type="project" value="UniProtKB-SubCell"/>
</dbReference>
<evidence type="ECO:0000313" key="11">
    <source>
        <dbReference type="Proteomes" id="UP000027135"/>
    </source>
</evidence>
<dbReference type="InterPro" id="IPR000073">
    <property type="entry name" value="AB_hydrolase_1"/>
</dbReference>
<reference evidence="10 11" key="1">
    <citation type="journal article" date="2014" name="Nat. Commun.">
        <title>Molecular traces of alternative social organization in a termite genome.</title>
        <authorList>
            <person name="Terrapon N."/>
            <person name="Li C."/>
            <person name="Robertson H.M."/>
            <person name="Ji L."/>
            <person name="Meng X."/>
            <person name="Booth W."/>
            <person name="Chen Z."/>
            <person name="Childers C.P."/>
            <person name="Glastad K.M."/>
            <person name="Gokhale K."/>
            <person name="Gowin J."/>
            <person name="Gronenberg W."/>
            <person name="Hermansen R.A."/>
            <person name="Hu H."/>
            <person name="Hunt B.G."/>
            <person name="Huylmans A.K."/>
            <person name="Khalil S.M."/>
            <person name="Mitchell R.D."/>
            <person name="Munoz-Torres M.C."/>
            <person name="Mustard J.A."/>
            <person name="Pan H."/>
            <person name="Reese J.T."/>
            <person name="Scharf M.E."/>
            <person name="Sun F."/>
            <person name="Vogel H."/>
            <person name="Xiao J."/>
            <person name="Yang W."/>
            <person name="Yang Z."/>
            <person name="Yang Z."/>
            <person name="Zhou J."/>
            <person name="Zhu J."/>
            <person name="Brent C.S."/>
            <person name="Elsik C.G."/>
            <person name="Goodisman M.A."/>
            <person name="Liberles D.A."/>
            <person name="Roe R.M."/>
            <person name="Vargo E.L."/>
            <person name="Vilcinskas A."/>
            <person name="Wang J."/>
            <person name="Bornberg-Bauer E."/>
            <person name="Korb J."/>
            <person name="Zhang G."/>
            <person name="Liebig J."/>
        </authorList>
    </citation>
    <scope>NUCLEOTIDE SEQUENCE [LARGE SCALE GENOMIC DNA]</scope>
    <source>
        <tissue evidence="10">Whole organism</tissue>
    </source>
</reference>
<dbReference type="Pfam" id="PF12697">
    <property type="entry name" value="Abhydrolase_6"/>
    <property type="match status" value="1"/>
</dbReference>
<dbReference type="GO" id="GO:0047372">
    <property type="term" value="F:monoacylglycerol lipase activity"/>
    <property type="evidence" value="ECO:0007669"/>
    <property type="project" value="UniProtKB-EC"/>
</dbReference>
<evidence type="ECO:0000313" key="10">
    <source>
        <dbReference type="EMBL" id="KDR21605.1"/>
    </source>
</evidence>
<dbReference type="PRINTS" id="PR00111">
    <property type="entry name" value="ABHYDROLASE"/>
</dbReference>
<keyword evidence="11" id="KW-1185">Reference proteome</keyword>
<dbReference type="InParanoid" id="A0A067RLY7"/>
<evidence type="ECO:0000256" key="2">
    <source>
        <dbReference type="ARBA" id="ARBA00013254"/>
    </source>
</evidence>
<feature type="compositionally biased region" description="Basic and acidic residues" evidence="8">
    <location>
        <begin position="435"/>
        <end position="449"/>
    </location>
</feature>
<dbReference type="OrthoDB" id="428974at2759"/>
<dbReference type="Proteomes" id="UP000027135">
    <property type="component" value="Unassembled WGS sequence"/>
</dbReference>
<accession>A0A067RLY7</accession>
<dbReference type="InterPro" id="IPR050266">
    <property type="entry name" value="AB_hydrolase_sf"/>
</dbReference>
<feature type="compositionally biased region" description="Polar residues" evidence="8">
    <location>
        <begin position="424"/>
        <end position="434"/>
    </location>
</feature>
<dbReference type="eggNOG" id="KOG2382">
    <property type="taxonomic scope" value="Eukaryota"/>
</dbReference>
<keyword evidence="10" id="KW-0378">Hydrolase</keyword>
<evidence type="ECO:0000256" key="3">
    <source>
        <dbReference type="ARBA" id="ARBA00037797"/>
    </source>
</evidence>